<name>A0ABT3PJT4_9BACT</name>
<comment type="caution">
    <text evidence="1">The sequence shown here is derived from an EMBL/GenBank/DDBJ whole genome shotgun (WGS) entry which is preliminary data.</text>
</comment>
<keyword evidence="2" id="KW-1185">Reference proteome</keyword>
<organism evidence="1 2">
    <name type="scientific">Fodinibius salsisoli</name>
    <dbReference type="NCBI Taxonomy" id="2820877"/>
    <lineage>
        <taxon>Bacteria</taxon>
        <taxon>Pseudomonadati</taxon>
        <taxon>Balneolota</taxon>
        <taxon>Balneolia</taxon>
        <taxon>Balneolales</taxon>
        <taxon>Balneolaceae</taxon>
        <taxon>Fodinibius</taxon>
    </lineage>
</organism>
<gene>
    <name evidence="1" type="ORF">J6I44_05045</name>
</gene>
<protein>
    <submittedName>
        <fullName evidence="1">Uncharacterized protein</fullName>
    </submittedName>
</protein>
<accession>A0ABT3PJT4</accession>
<evidence type="ECO:0000313" key="2">
    <source>
        <dbReference type="Proteomes" id="UP001207918"/>
    </source>
</evidence>
<sequence>MVEPNKQIERLAKQQGVFLMPLDIRKPFKENLVNQFLHTHSTQSYKRVKDVVIRIMIKKEARNEILEKLKNINITAELLFPGIEGFAKSLEHLVMVRNREN</sequence>
<proteinExistence type="predicted"/>
<dbReference type="EMBL" id="JAGGJA010000003">
    <property type="protein sequence ID" value="MCW9706205.1"/>
    <property type="molecule type" value="Genomic_DNA"/>
</dbReference>
<reference evidence="1 2" key="1">
    <citation type="submission" date="2021-03" db="EMBL/GenBank/DDBJ databases">
        <title>Aliifodinibius sp. nov., a new bacterium isolated from saline soil.</title>
        <authorList>
            <person name="Galisteo C."/>
            <person name="De La Haba R."/>
            <person name="Sanchez-Porro C."/>
            <person name="Ventosa A."/>
        </authorList>
    </citation>
    <scope>NUCLEOTIDE SEQUENCE [LARGE SCALE GENOMIC DNA]</scope>
    <source>
        <strain evidence="1 2">1BSP15-2V2</strain>
    </source>
</reference>
<dbReference type="Proteomes" id="UP001207918">
    <property type="component" value="Unassembled WGS sequence"/>
</dbReference>
<evidence type="ECO:0000313" key="1">
    <source>
        <dbReference type="EMBL" id="MCW9706205.1"/>
    </source>
</evidence>